<name>A0A6V7H6S9_9HYME</name>
<evidence type="ECO:0000313" key="1">
    <source>
        <dbReference type="EMBL" id="CAD1473399.1"/>
    </source>
</evidence>
<dbReference type="AlphaFoldDB" id="A0A6V7H6S9"/>
<protein>
    <submittedName>
        <fullName evidence="1">Uncharacterized protein</fullName>
    </submittedName>
</protein>
<reference evidence="1" key="1">
    <citation type="submission" date="2020-07" db="EMBL/GenBank/DDBJ databases">
        <authorList>
            <person name="Nazaruddin N."/>
        </authorList>
    </citation>
    <scope>NUCLEOTIDE SEQUENCE</scope>
</reference>
<feature type="non-terminal residue" evidence="1">
    <location>
        <position position="1"/>
    </location>
</feature>
<accession>A0A6V7H6S9</accession>
<organism evidence="1 2">
    <name type="scientific">Heterotrigona itama</name>
    <dbReference type="NCBI Taxonomy" id="395501"/>
    <lineage>
        <taxon>Eukaryota</taxon>
        <taxon>Metazoa</taxon>
        <taxon>Ecdysozoa</taxon>
        <taxon>Arthropoda</taxon>
        <taxon>Hexapoda</taxon>
        <taxon>Insecta</taxon>
        <taxon>Pterygota</taxon>
        <taxon>Neoptera</taxon>
        <taxon>Endopterygota</taxon>
        <taxon>Hymenoptera</taxon>
        <taxon>Apocrita</taxon>
        <taxon>Aculeata</taxon>
        <taxon>Apoidea</taxon>
        <taxon>Anthophila</taxon>
        <taxon>Apidae</taxon>
        <taxon>Heterotrigona</taxon>
    </lineage>
</organism>
<evidence type="ECO:0000313" key="2">
    <source>
        <dbReference type="Proteomes" id="UP000752696"/>
    </source>
</evidence>
<sequence length="236" mass="24443">ILSLGYLFVLGSGAIEPSEPKLTTKLTPVNSPSYENNVKDLTAAASDRTFHLNKDYQPGVAPYGSYLGLGGSIYGPGTAYRGTGLSPGYLNPGYRGYPVGGPGGIIGGGHIGYGYYGNLGYNPGYKGYGYLGYDGYGGGYGGYGGSSLGGYGGYGSGYGPSGYSYGSGIYDDGYYGYGGRGSYGRYDGYGYGTGYGGYGGSNYGSSYNVRGSYDPYYRSTNYAGYTGNPSGYRGYS</sequence>
<dbReference type="Proteomes" id="UP000752696">
    <property type="component" value="Unassembled WGS sequence"/>
</dbReference>
<comment type="caution">
    <text evidence="1">The sequence shown here is derived from an EMBL/GenBank/DDBJ whole genome shotgun (WGS) entry which is preliminary data.</text>
</comment>
<gene>
    <name evidence="1" type="ORF">MHI_LOCUS375342</name>
</gene>
<dbReference type="OrthoDB" id="7554653at2759"/>
<dbReference type="EMBL" id="CAJDYZ010006446">
    <property type="protein sequence ID" value="CAD1473399.1"/>
    <property type="molecule type" value="Genomic_DNA"/>
</dbReference>
<proteinExistence type="predicted"/>
<keyword evidence="2" id="KW-1185">Reference proteome</keyword>